<keyword evidence="10" id="KW-0234">DNA repair</keyword>
<evidence type="ECO:0000256" key="3">
    <source>
        <dbReference type="ARBA" id="ARBA00022763"/>
    </source>
</evidence>
<dbReference type="PANTHER" id="PTHR32472:SF10">
    <property type="entry name" value="DNA REPAIR PROTEIN RADA-LIKE PROTEIN"/>
    <property type="match status" value="1"/>
</dbReference>
<keyword evidence="4" id="KW-0863">Zinc-finger</keyword>
<dbReference type="HAMAP" id="MF_01498">
    <property type="entry name" value="RadA_bact"/>
    <property type="match status" value="1"/>
</dbReference>
<evidence type="ECO:0000256" key="2">
    <source>
        <dbReference type="ARBA" id="ARBA00022741"/>
    </source>
</evidence>
<dbReference type="InterPro" id="IPR004504">
    <property type="entry name" value="DNA_repair_RadA"/>
</dbReference>
<keyword evidence="8" id="KW-0346">Stress response</keyword>
<dbReference type="EMBL" id="UINC01007400">
    <property type="protein sequence ID" value="SVA33110.1"/>
    <property type="molecule type" value="Genomic_DNA"/>
</dbReference>
<evidence type="ECO:0000256" key="8">
    <source>
        <dbReference type="ARBA" id="ARBA00023016"/>
    </source>
</evidence>
<dbReference type="SMART" id="SM00382">
    <property type="entry name" value="AAA"/>
    <property type="match status" value="1"/>
</dbReference>
<dbReference type="GO" id="GO:0003684">
    <property type="term" value="F:damaged DNA binding"/>
    <property type="evidence" value="ECO:0007669"/>
    <property type="project" value="InterPro"/>
</dbReference>
<dbReference type="InterPro" id="IPR014721">
    <property type="entry name" value="Ribsml_uS5_D2-typ_fold_subgr"/>
</dbReference>
<dbReference type="PROSITE" id="PS50162">
    <property type="entry name" value="RECA_2"/>
    <property type="match status" value="1"/>
</dbReference>
<dbReference type="PANTHER" id="PTHR32472">
    <property type="entry name" value="DNA REPAIR PROTEIN RADA"/>
    <property type="match status" value="1"/>
</dbReference>
<dbReference type="Pfam" id="PF13481">
    <property type="entry name" value="AAA_25"/>
    <property type="match status" value="1"/>
</dbReference>
<evidence type="ECO:0000256" key="9">
    <source>
        <dbReference type="ARBA" id="ARBA00023125"/>
    </source>
</evidence>
<reference evidence="12" key="1">
    <citation type="submission" date="2018-05" db="EMBL/GenBank/DDBJ databases">
        <authorList>
            <person name="Lanie J.A."/>
            <person name="Ng W.-L."/>
            <person name="Kazmierczak K.M."/>
            <person name="Andrzejewski T.M."/>
            <person name="Davidsen T.M."/>
            <person name="Wayne K.J."/>
            <person name="Tettelin H."/>
            <person name="Glass J.I."/>
            <person name="Rusch D."/>
            <person name="Podicherti R."/>
            <person name="Tsui H.-C.T."/>
            <person name="Winkler M.E."/>
        </authorList>
    </citation>
    <scope>NUCLEOTIDE SEQUENCE</scope>
</reference>
<dbReference type="GO" id="GO:0004176">
    <property type="term" value="F:ATP-dependent peptidase activity"/>
    <property type="evidence" value="ECO:0007669"/>
    <property type="project" value="InterPro"/>
</dbReference>
<evidence type="ECO:0000256" key="10">
    <source>
        <dbReference type="ARBA" id="ARBA00023204"/>
    </source>
</evidence>
<dbReference type="InterPro" id="IPR020568">
    <property type="entry name" value="Ribosomal_Su5_D2-typ_SF"/>
</dbReference>
<name>A0A381UYC5_9ZZZZ</name>
<dbReference type="SUPFAM" id="SSF54211">
    <property type="entry name" value="Ribosomal protein S5 domain 2-like"/>
    <property type="match status" value="1"/>
</dbReference>
<accession>A0A381UYC5</accession>
<evidence type="ECO:0000256" key="6">
    <source>
        <dbReference type="ARBA" id="ARBA00022833"/>
    </source>
</evidence>
<dbReference type="GO" id="GO:0006508">
    <property type="term" value="P:proteolysis"/>
    <property type="evidence" value="ECO:0007669"/>
    <property type="project" value="InterPro"/>
</dbReference>
<dbReference type="CDD" id="cd01121">
    <property type="entry name" value="RadA_SMS_N"/>
    <property type="match status" value="1"/>
</dbReference>
<dbReference type="GO" id="GO:0140664">
    <property type="term" value="F:ATP-dependent DNA damage sensor activity"/>
    <property type="evidence" value="ECO:0007669"/>
    <property type="project" value="InterPro"/>
</dbReference>
<dbReference type="InterPro" id="IPR003593">
    <property type="entry name" value="AAA+_ATPase"/>
</dbReference>
<dbReference type="PRINTS" id="PR01874">
    <property type="entry name" value="DNAREPAIRADA"/>
</dbReference>
<dbReference type="InterPro" id="IPR041166">
    <property type="entry name" value="Rubredoxin_2"/>
</dbReference>
<keyword evidence="6" id="KW-0862">Zinc</keyword>
<keyword evidence="1" id="KW-0479">Metal-binding</keyword>
<dbReference type="FunFam" id="3.40.50.300:FF:000050">
    <property type="entry name" value="DNA repair protein RadA"/>
    <property type="match status" value="1"/>
</dbReference>
<sequence length="451" mass="48980">MAKSKVRIVFLCSSCGNEFAKWHGQCPSCSEWGTLSEYKVNTKSRTRSNGRPRSTTKMVDLLKKGKINRNNTGIPEVDRVLGGGILPGSMILLGGSPGVGKSTLALQIIPGLNSKVLYVSAEESEDQLALRAKRLGIDSNLIHLSTENNAQVILDQVALLKPKLLILDSIQTIYSDNIDSIPGSPGQIRECGQQFLTMSKQNGVSVIVIGHVTKEGIIAGPKMLEHMVDTVLYLEGDPRFDHRVLRSEKNRFGTTNEVGIFQMSKQGLEEVSNPSELFLAERTKEVPGSAVFPALEGTRPILVEVQALVSNANFGTPQRNANGIDYKRLSMFLAVLEKRLGMVMGTKDVFVNLVGGLRISDPTADLAVITALASSAKDIIIPQDTVLVGEVGLVGEVRSVAKLDKRVAETEALGFKQIIVPQSNLKRFKKSNTKIKVIGVSSVKEVFSNLF</sequence>
<evidence type="ECO:0000256" key="1">
    <source>
        <dbReference type="ARBA" id="ARBA00022723"/>
    </source>
</evidence>
<gene>
    <name evidence="12" type="ORF">METZ01_LOCUS85964</name>
</gene>
<keyword evidence="3" id="KW-0227">DNA damage</keyword>
<keyword evidence="5" id="KW-0378">Hydrolase</keyword>
<evidence type="ECO:0000313" key="12">
    <source>
        <dbReference type="EMBL" id="SVA33110.1"/>
    </source>
</evidence>
<dbReference type="InterPro" id="IPR020588">
    <property type="entry name" value="RecA_ATP-bd"/>
</dbReference>
<dbReference type="GO" id="GO:0005829">
    <property type="term" value="C:cytosol"/>
    <property type="evidence" value="ECO:0007669"/>
    <property type="project" value="TreeGrafter"/>
</dbReference>
<evidence type="ECO:0000259" key="11">
    <source>
        <dbReference type="PROSITE" id="PS50162"/>
    </source>
</evidence>
<keyword evidence="7" id="KW-0067">ATP-binding</keyword>
<protein>
    <recommendedName>
        <fullName evidence="11">RecA family profile 1 domain-containing protein</fullName>
    </recommendedName>
</protein>
<dbReference type="InterPro" id="IPR008269">
    <property type="entry name" value="Lon_proteolytic"/>
</dbReference>
<dbReference type="SUPFAM" id="SSF52540">
    <property type="entry name" value="P-loop containing nucleoside triphosphate hydrolases"/>
    <property type="match status" value="1"/>
</dbReference>
<evidence type="ECO:0000256" key="7">
    <source>
        <dbReference type="ARBA" id="ARBA00022840"/>
    </source>
</evidence>
<evidence type="ECO:0000256" key="4">
    <source>
        <dbReference type="ARBA" id="ARBA00022771"/>
    </source>
</evidence>
<dbReference type="GO" id="GO:0004252">
    <property type="term" value="F:serine-type endopeptidase activity"/>
    <property type="evidence" value="ECO:0007669"/>
    <property type="project" value="InterPro"/>
</dbReference>
<dbReference type="Pfam" id="PF18073">
    <property type="entry name" value="Zn_ribbon_LapB"/>
    <property type="match status" value="1"/>
</dbReference>
<keyword evidence="2" id="KW-0547">Nucleotide-binding</keyword>
<evidence type="ECO:0000256" key="5">
    <source>
        <dbReference type="ARBA" id="ARBA00022801"/>
    </source>
</evidence>
<dbReference type="AlphaFoldDB" id="A0A381UYC5"/>
<dbReference type="Gene3D" id="3.40.50.300">
    <property type="entry name" value="P-loop containing nucleotide triphosphate hydrolases"/>
    <property type="match status" value="1"/>
</dbReference>
<proteinExistence type="inferred from homology"/>
<organism evidence="12">
    <name type="scientific">marine metagenome</name>
    <dbReference type="NCBI Taxonomy" id="408172"/>
    <lineage>
        <taxon>unclassified sequences</taxon>
        <taxon>metagenomes</taxon>
        <taxon>ecological metagenomes</taxon>
    </lineage>
</organism>
<keyword evidence="9" id="KW-0238">DNA-binding</keyword>
<dbReference type="Gene3D" id="3.30.230.10">
    <property type="match status" value="1"/>
</dbReference>
<dbReference type="GO" id="GO:0000725">
    <property type="term" value="P:recombinational repair"/>
    <property type="evidence" value="ECO:0007669"/>
    <property type="project" value="TreeGrafter"/>
</dbReference>
<dbReference type="Pfam" id="PF05362">
    <property type="entry name" value="Lon_C"/>
    <property type="match status" value="1"/>
</dbReference>
<dbReference type="GO" id="GO:0008270">
    <property type="term" value="F:zinc ion binding"/>
    <property type="evidence" value="ECO:0007669"/>
    <property type="project" value="UniProtKB-KW"/>
</dbReference>
<dbReference type="GO" id="GO:0005524">
    <property type="term" value="F:ATP binding"/>
    <property type="evidence" value="ECO:0007669"/>
    <property type="project" value="UniProtKB-KW"/>
</dbReference>
<dbReference type="NCBIfam" id="TIGR00416">
    <property type="entry name" value="sms"/>
    <property type="match status" value="1"/>
</dbReference>
<dbReference type="InterPro" id="IPR027417">
    <property type="entry name" value="P-loop_NTPase"/>
</dbReference>
<feature type="domain" description="RecA family profile 1" evidence="11">
    <location>
        <begin position="66"/>
        <end position="212"/>
    </location>
</feature>